<organism evidence="2 3">
    <name type="scientific">Talaromyces stipitatus (strain ATCC 10500 / CBS 375.48 / QM 6759 / NRRL 1006)</name>
    <name type="common">Penicillium stipitatum</name>
    <dbReference type="NCBI Taxonomy" id="441959"/>
    <lineage>
        <taxon>Eukaryota</taxon>
        <taxon>Fungi</taxon>
        <taxon>Dikarya</taxon>
        <taxon>Ascomycota</taxon>
        <taxon>Pezizomycotina</taxon>
        <taxon>Eurotiomycetes</taxon>
        <taxon>Eurotiomycetidae</taxon>
        <taxon>Eurotiales</taxon>
        <taxon>Trichocomaceae</taxon>
        <taxon>Talaromyces</taxon>
        <taxon>Talaromyces sect. Talaromyces</taxon>
    </lineage>
</organism>
<dbReference type="VEuPathDB" id="FungiDB:TSTA_100600"/>
<name>B8MMR0_TALSN</name>
<dbReference type="HOGENOM" id="CLU_046066_1_0_1"/>
<keyword evidence="3" id="KW-1185">Reference proteome</keyword>
<evidence type="ECO:0000313" key="2">
    <source>
        <dbReference type="EMBL" id="EED13816.1"/>
    </source>
</evidence>
<dbReference type="GeneID" id="8097944"/>
<evidence type="ECO:0000259" key="1">
    <source>
        <dbReference type="Pfam" id="PF12697"/>
    </source>
</evidence>
<proteinExistence type="predicted"/>
<dbReference type="RefSeq" id="XP_002486054.1">
    <property type="nucleotide sequence ID" value="XM_002486009.1"/>
</dbReference>
<dbReference type="PhylomeDB" id="B8MMR0"/>
<dbReference type="InterPro" id="IPR052897">
    <property type="entry name" value="Sec-Metab_Biosynth_Hydrolase"/>
</dbReference>
<dbReference type="PANTHER" id="PTHR37017">
    <property type="entry name" value="AB HYDROLASE-1 DOMAIN-CONTAINING PROTEIN-RELATED"/>
    <property type="match status" value="1"/>
</dbReference>
<dbReference type="PANTHER" id="PTHR37017:SF13">
    <property type="entry name" value="AB HYDROLASE-1 DOMAIN-CONTAINING PROTEIN"/>
    <property type="match status" value="1"/>
</dbReference>
<evidence type="ECO:0000313" key="3">
    <source>
        <dbReference type="Proteomes" id="UP000001745"/>
    </source>
</evidence>
<dbReference type="InterPro" id="IPR029058">
    <property type="entry name" value="AB_hydrolase_fold"/>
</dbReference>
<dbReference type="eggNOG" id="ENOG502SJW1">
    <property type="taxonomic scope" value="Eukaryota"/>
</dbReference>
<accession>B8MMR0</accession>
<reference evidence="3" key="1">
    <citation type="journal article" date="2015" name="Genome Announc.">
        <title>Genome sequence of the AIDS-associated pathogen Penicillium marneffei (ATCC18224) and its near taxonomic relative Talaromyces stipitatus (ATCC10500).</title>
        <authorList>
            <person name="Nierman W.C."/>
            <person name="Fedorova-Abrams N.D."/>
            <person name="Andrianopoulos A."/>
        </authorList>
    </citation>
    <scope>NUCLEOTIDE SEQUENCE [LARGE SCALE GENOMIC DNA]</scope>
    <source>
        <strain evidence="3">ATCC 10500 / CBS 375.48 / QM 6759 / NRRL 1006</strain>
    </source>
</reference>
<gene>
    <name evidence="2" type="ORF">TSTA_100600</name>
</gene>
<dbReference type="AlphaFoldDB" id="B8MMR0"/>
<dbReference type="EMBL" id="EQ962658">
    <property type="protein sequence ID" value="EED13816.1"/>
    <property type="molecule type" value="Genomic_DNA"/>
</dbReference>
<dbReference type="ESTHER" id="talsn-b8mmr0">
    <property type="family name" value="6_AlphaBeta_hydrolase"/>
</dbReference>
<dbReference type="Pfam" id="PF12697">
    <property type="entry name" value="Abhydrolase_6"/>
    <property type="match status" value="1"/>
</dbReference>
<dbReference type="OrthoDB" id="1263307at2759"/>
<dbReference type="SUPFAM" id="SSF53474">
    <property type="entry name" value="alpha/beta-Hydrolases"/>
    <property type="match status" value="1"/>
</dbReference>
<dbReference type="Proteomes" id="UP000001745">
    <property type="component" value="Unassembled WGS sequence"/>
</dbReference>
<dbReference type="InterPro" id="IPR000073">
    <property type="entry name" value="AB_hydrolase_1"/>
</dbReference>
<dbReference type="Gene3D" id="3.40.50.1820">
    <property type="entry name" value="alpha/beta hydrolase"/>
    <property type="match status" value="1"/>
</dbReference>
<feature type="domain" description="AB hydrolase-1" evidence="1">
    <location>
        <begin position="33"/>
        <end position="252"/>
    </location>
</feature>
<sequence>MTVKATRCKPEPHASSRGGILGLPASFAPPLLYSEFVQQLKYDFNATVLDLPYVGLRDPLPPASIMDDAEHIKSATTRLADEGCDIISHAVGKLGGIMHLVYIGSPAPEVGGSMMMIMDEKLSPFMKLEIGEDKIIFKYANNKRFLRGGYLTSDPEGYASINISDLPYADSIQHAGQMKAHSAESFSGPLHYAGYLNTPVTYIMCERDISVTPEFQRSVIDMISANGGKEVTTLLCNSRHFPNMSDPDELADLINTVTIQG</sequence>
<dbReference type="STRING" id="441959.B8MMR0"/>
<protein>
    <recommendedName>
        <fullName evidence="1">AB hydrolase-1 domain-containing protein</fullName>
    </recommendedName>
</protein>
<dbReference type="InParanoid" id="B8MMR0"/>